<dbReference type="Proteomes" id="UP001168528">
    <property type="component" value="Unassembled WGS sequence"/>
</dbReference>
<dbReference type="RefSeq" id="WP_302039095.1">
    <property type="nucleotide sequence ID" value="NZ_JAUKPO010000011.1"/>
</dbReference>
<name>A0ABT8R864_9BACT</name>
<feature type="compositionally biased region" description="Polar residues" evidence="1">
    <location>
        <begin position="338"/>
        <end position="352"/>
    </location>
</feature>
<protein>
    <recommendedName>
        <fullName evidence="5">Tetratricopeptide repeat protein</fullName>
    </recommendedName>
</protein>
<evidence type="ECO:0008006" key="5">
    <source>
        <dbReference type="Google" id="ProtNLM"/>
    </source>
</evidence>
<comment type="caution">
    <text evidence="3">The sequence shown here is derived from an EMBL/GenBank/DDBJ whole genome shotgun (WGS) entry which is preliminary data.</text>
</comment>
<reference evidence="3" key="1">
    <citation type="submission" date="2023-07" db="EMBL/GenBank/DDBJ databases">
        <title>The genome sequence of Rhodocytophaga aerolata KACC 12507.</title>
        <authorList>
            <person name="Zhang X."/>
        </authorList>
    </citation>
    <scope>NUCLEOTIDE SEQUENCE</scope>
    <source>
        <strain evidence="3">KACC 12507</strain>
    </source>
</reference>
<keyword evidence="2" id="KW-0812">Transmembrane</keyword>
<evidence type="ECO:0000256" key="1">
    <source>
        <dbReference type="SAM" id="MobiDB-lite"/>
    </source>
</evidence>
<keyword evidence="2" id="KW-1133">Transmembrane helix</keyword>
<feature type="region of interest" description="Disordered" evidence="1">
    <location>
        <begin position="336"/>
        <end position="377"/>
    </location>
</feature>
<accession>A0ABT8R864</accession>
<evidence type="ECO:0000256" key="2">
    <source>
        <dbReference type="SAM" id="Phobius"/>
    </source>
</evidence>
<keyword evidence="2" id="KW-0472">Membrane</keyword>
<evidence type="ECO:0000313" key="4">
    <source>
        <dbReference type="Proteomes" id="UP001168528"/>
    </source>
</evidence>
<keyword evidence="4" id="KW-1185">Reference proteome</keyword>
<dbReference type="PROSITE" id="PS51257">
    <property type="entry name" value="PROKAR_LIPOPROTEIN"/>
    <property type="match status" value="1"/>
</dbReference>
<gene>
    <name evidence="3" type="ORF">Q0590_18595</name>
</gene>
<feature type="transmembrane region" description="Helical" evidence="2">
    <location>
        <begin position="7"/>
        <end position="28"/>
    </location>
</feature>
<dbReference type="Gene3D" id="1.25.40.10">
    <property type="entry name" value="Tetratricopeptide repeat domain"/>
    <property type="match status" value="1"/>
</dbReference>
<dbReference type="InterPro" id="IPR011990">
    <property type="entry name" value="TPR-like_helical_dom_sf"/>
</dbReference>
<sequence>MTRIYHLSRLLIGIYAFLLTSCMVPIPYNVSPQLMDIPLIPHTHEVELYFENQLPKNKAYYEVLGLSAEGNDYNAMLLQIKSKASRAGADAVIYVQNSQASYASAEGGPYTIPIVKGIGIKYRDSLTYIDQYVKNKKVYNLTDLQNDTSAPSLLYEASFSMQGMELPKGQKPNTVYNRFVRELSFDYLLYETYNWAYRTDPQGRIIERKYFTNAALPQTYMICLFTYTFTDDVKSIKISYPSYPMQNIYMDLVYTTDNKVSEKLIYDNASKKKKLLYIEKLAYDHLNRIAQTTLYKIEQNKQVPFLQTIYSYYTMDDLPAPKEFNLYNSARQIKEDPSTATNHLTSGSSAEQASEPHQALESTKNTPEPDTGSLDANLSMGAVHYNKGADISKQLNAMNLKQYQIYGKELEAQLKAHFQDALPYFQKAYSIDQTNLAVLQPLLSIYKVLGMKEAAQKILKQIESLN</sequence>
<evidence type="ECO:0000313" key="3">
    <source>
        <dbReference type="EMBL" id="MDO1448291.1"/>
    </source>
</evidence>
<dbReference type="EMBL" id="JAUKPO010000011">
    <property type="protein sequence ID" value="MDO1448291.1"/>
    <property type="molecule type" value="Genomic_DNA"/>
</dbReference>
<proteinExistence type="predicted"/>
<dbReference type="SUPFAM" id="SSF48452">
    <property type="entry name" value="TPR-like"/>
    <property type="match status" value="1"/>
</dbReference>
<organism evidence="3 4">
    <name type="scientific">Rhodocytophaga aerolata</name>
    <dbReference type="NCBI Taxonomy" id="455078"/>
    <lineage>
        <taxon>Bacteria</taxon>
        <taxon>Pseudomonadati</taxon>
        <taxon>Bacteroidota</taxon>
        <taxon>Cytophagia</taxon>
        <taxon>Cytophagales</taxon>
        <taxon>Rhodocytophagaceae</taxon>
        <taxon>Rhodocytophaga</taxon>
    </lineage>
</organism>